<dbReference type="AlphaFoldDB" id="A0A0C9UUZ6"/>
<name>A0A0C9UUZ6_SPHS4</name>
<evidence type="ECO:0000313" key="1">
    <source>
        <dbReference type="EMBL" id="KIJ28975.1"/>
    </source>
</evidence>
<dbReference type="EMBL" id="KN837293">
    <property type="protein sequence ID" value="KIJ28975.1"/>
    <property type="molecule type" value="Genomic_DNA"/>
</dbReference>
<keyword evidence="2" id="KW-1185">Reference proteome</keyword>
<dbReference type="OrthoDB" id="2404451at2759"/>
<proteinExistence type="predicted"/>
<sequence length="267" mass="30865">MFLLHAFLVTKVSDMQALKSNQYLKGPNAFSPCRTCRIQGCRDPDCQGKNYYYPLRAPRQGAVTLNGSPPCDWSARNLPLRTHDSYKKGLKYIAEGGTKTERERRAKCHGINGESILVDLPGFDRARSVPHDYMHLLEENIKPMLVKLWTNNFKGLDVGSGNYNIHEIIWEQIGLETFEATKTIPAAFCRALPNIASDKSSFTAETYSFWFQYIAPYVLEHRLAEKYYKHVLLLCEICKLCLEFSMTEEDVNHLEEMIYQWVEEYEE</sequence>
<organism evidence="1 2">
    <name type="scientific">Sphaerobolus stellatus (strain SS14)</name>
    <dbReference type="NCBI Taxonomy" id="990650"/>
    <lineage>
        <taxon>Eukaryota</taxon>
        <taxon>Fungi</taxon>
        <taxon>Dikarya</taxon>
        <taxon>Basidiomycota</taxon>
        <taxon>Agaricomycotina</taxon>
        <taxon>Agaricomycetes</taxon>
        <taxon>Phallomycetidae</taxon>
        <taxon>Geastrales</taxon>
        <taxon>Sphaerobolaceae</taxon>
        <taxon>Sphaerobolus</taxon>
    </lineage>
</organism>
<accession>A0A0C9UUZ6</accession>
<dbReference type="HOGENOM" id="CLU_026593_0_0_1"/>
<dbReference type="PANTHER" id="PTHR46579:SF1">
    <property type="entry name" value="F5_8 TYPE C DOMAIN-CONTAINING PROTEIN"/>
    <property type="match status" value="1"/>
</dbReference>
<reference evidence="1 2" key="1">
    <citation type="submission" date="2014-06" db="EMBL/GenBank/DDBJ databases">
        <title>Evolutionary Origins and Diversification of the Mycorrhizal Mutualists.</title>
        <authorList>
            <consortium name="DOE Joint Genome Institute"/>
            <consortium name="Mycorrhizal Genomics Consortium"/>
            <person name="Kohler A."/>
            <person name="Kuo A."/>
            <person name="Nagy L.G."/>
            <person name="Floudas D."/>
            <person name="Copeland A."/>
            <person name="Barry K.W."/>
            <person name="Cichocki N."/>
            <person name="Veneault-Fourrey C."/>
            <person name="LaButti K."/>
            <person name="Lindquist E.A."/>
            <person name="Lipzen A."/>
            <person name="Lundell T."/>
            <person name="Morin E."/>
            <person name="Murat C."/>
            <person name="Riley R."/>
            <person name="Ohm R."/>
            <person name="Sun H."/>
            <person name="Tunlid A."/>
            <person name="Henrissat B."/>
            <person name="Grigoriev I.V."/>
            <person name="Hibbett D.S."/>
            <person name="Martin F."/>
        </authorList>
    </citation>
    <scope>NUCLEOTIDE SEQUENCE [LARGE SCALE GENOMIC DNA]</scope>
    <source>
        <strain evidence="1 2">SS14</strain>
    </source>
</reference>
<dbReference type="Proteomes" id="UP000054279">
    <property type="component" value="Unassembled WGS sequence"/>
</dbReference>
<dbReference type="PANTHER" id="PTHR46579">
    <property type="entry name" value="F5/8 TYPE C DOMAIN-CONTAINING PROTEIN-RELATED"/>
    <property type="match status" value="1"/>
</dbReference>
<protein>
    <submittedName>
        <fullName evidence="1">Uncharacterized protein</fullName>
    </submittedName>
</protein>
<gene>
    <name evidence="1" type="ORF">M422DRAFT_189099</name>
</gene>
<evidence type="ECO:0000313" key="2">
    <source>
        <dbReference type="Proteomes" id="UP000054279"/>
    </source>
</evidence>